<proteinExistence type="predicted"/>
<dbReference type="OrthoDB" id="160896at2759"/>
<accession>A0A9W7CQX1</accession>
<dbReference type="AlphaFoldDB" id="A0A9W7CQX1"/>
<organism evidence="7 8">
    <name type="scientific">Phytophthora fragariaefolia</name>
    <dbReference type="NCBI Taxonomy" id="1490495"/>
    <lineage>
        <taxon>Eukaryota</taxon>
        <taxon>Sar</taxon>
        <taxon>Stramenopiles</taxon>
        <taxon>Oomycota</taxon>
        <taxon>Peronosporomycetes</taxon>
        <taxon>Peronosporales</taxon>
        <taxon>Peronosporaceae</taxon>
        <taxon>Phytophthora</taxon>
    </lineage>
</organism>
<gene>
    <name evidence="7" type="ORF">Pfra01_001138600</name>
</gene>
<dbReference type="GO" id="GO:0008270">
    <property type="term" value="F:zinc ion binding"/>
    <property type="evidence" value="ECO:0007669"/>
    <property type="project" value="UniProtKB-KW"/>
</dbReference>
<keyword evidence="8" id="KW-1185">Reference proteome</keyword>
<evidence type="ECO:0000256" key="3">
    <source>
        <dbReference type="ARBA" id="ARBA00022833"/>
    </source>
</evidence>
<dbReference type="Proteomes" id="UP001165121">
    <property type="component" value="Unassembled WGS sequence"/>
</dbReference>
<dbReference type="InterPro" id="IPR013083">
    <property type="entry name" value="Znf_RING/FYVE/PHD"/>
</dbReference>
<feature type="compositionally biased region" description="Low complexity" evidence="5">
    <location>
        <begin position="285"/>
        <end position="305"/>
    </location>
</feature>
<evidence type="ECO:0000259" key="6">
    <source>
        <dbReference type="PROSITE" id="PS50178"/>
    </source>
</evidence>
<dbReference type="InterPro" id="IPR000306">
    <property type="entry name" value="Znf_FYVE"/>
</dbReference>
<evidence type="ECO:0000256" key="5">
    <source>
        <dbReference type="SAM" id="MobiDB-lite"/>
    </source>
</evidence>
<protein>
    <submittedName>
        <fullName evidence="7">Unnamed protein product</fullName>
    </submittedName>
</protein>
<evidence type="ECO:0000256" key="4">
    <source>
        <dbReference type="PROSITE-ProRule" id="PRU00091"/>
    </source>
</evidence>
<evidence type="ECO:0000256" key="1">
    <source>
        <dbReference type="ARBA" id="ARBA00022723"/>
    </source>
</evidence>
<name>A0A9W7CQX1_9STRA</name>
<dbReference type="PANTHER" id="PTHR43102:SF2">
    <property type="entry name" value="GAF DOMAIN-CONTAINING PROTEIN"/>
    <property type="match status" value="1"/>
</dbReference>
<evidence type="ECO:0000313" key="8">
    <source>
        <dbReference type="Proteomes" id="UP001165121"/>
    </source>
</evidence>
<dbReference type="Pfam" id="PF01363">
    <property type="entry name" value="FYVE"/>
    <property type="match status" value="1"/>
</dbReference>
<dbReference type="Gene3D" id="3.30.40.10">
    <property type="entry name" value="Zinc/RING finger domain, C3HC4 (zinc finger)"/>
    <property type="match status" value="1"/>
</dbReference>
<reference evidence="7" key="1">
    <citation type="submission" date="2023-04" db="EMBL/GenBank/DDBJ databases">
        <title>Phytophthora fragariaefolia NBRC 109709.</title>
        <authorList>
            <person name="Ichikawa N."/>
            <person name="Sato H."/>
            <person name="Tonouchi N."/>
        </authorList>
    </citation>
    <scope>NUCLEOTIDE SEQUENCE</scope>
    <source>
        <strain evidence="7">NBRC 109709</strain>
    </source>
</reference>
<comment type="caution">
    <text evidence="7">The sequence shown here is derived from an EMBL/GenBank/DDBJ whole genome shotgun (WGS) entry which is preliminary data.</text>
</comment>
<dbReference type="SUPFAM" id="SSF57903">
    <property type="entry name" value="FYVE/PHD zinc finger"/>
    <property type="match status" value="1"/>
</dbReference>
<dbReference type="PROSITE" id="PS50178">
    <property type="entry name" value="ZF_FYVE"/>
    <property type="match status" value="1"/>
</dbReference>
<dbReference type="InterPro" id="IPR011011">
    <property type="entry name" value="Znf_FYVE_PHD"/>
</dbReference>
<feature type="domain" description="FYVE-type" evidence="6">
    <location>
        <begin position="314"/>
        <end position="348"/>
    </location>
</feature>
<evidence type="ECO:0000313" key="7">
    <source>
        <dbReference type="EMBL" id="GMF38910.1"/>
    </source>
</evidence>
<sequence length="376" mass="41285">MTAELKRSPRGCRQCAARSIHDDDSSRRLFYVESNRTDADNCSTKQAQSTGFSNEEDESVRKLALSAMTQFRKRLNSSKLLVEGINGNSSESRTNGEFTIMSSGVVPCTAHEIVNVLSPDNTDRWNASMVEMFGHDFGYGVIVRSVAIPCNGQSSTHLSTKVVHFNGLIPLLSKKTTTLFLDYTEFLIDPNGFPEAWRVMQTLERDARGVLNASDVLAGYHLEENGEAQHTQLYFLASHSADKIREHTVQRLQKLSSTATKTGDLALRQRLGALPMVEPPPVSERSSITRSFASTSASASTSTSFPLPTGSPNGDSMNACASCDDSLTSVLKRKHFCRVCGQLVCCSCVSIHEAEYRIGLHHCTALFSKSTLKIKM</sequence>
<dbReference type="EMBL" id="BSXT01001124">
    <property type="protein sequence ID" value="GMF38910.1"/>
    <property type="molecule type" value="Genomic_DNA"/>
</dbReference>
<keyword evidence="1" id="KW-0479">Metal-binding</keyword>
<dbReference type="PANTHER" id="PTHR43102">
    <property type="entry name" value="SLR1143 PROTEIN"/>
    <property type="match status" value="1"/>
</dbReference>
<evidence type="ECO:0000256" key="2">
    <source>
        <dbReference type="ARBA" id="ARBA00022771"/>
    </source>
</evidence>
<keyword evidence="2 4" id="KW-0863">Zinc-finger</keyword>
<keyword evidence="3" id="KW-0862">Zinc</keyword>
<feature type="region of interest" description="Disordered" evidence="5">
    <location>
        <begin position="276"/>
        <end position="310"/>
    </location>
</feature>
<dbReference type="InterPro" id="IPR017455">
    <property type="entry name" value="Znf_FYVE-rel"/>
</dbReference>